<evidence type="ECO:0000256" key="4">
    <source>
        <dbReference type="ARBA" id="ARBA00022741"/>
    </source>
</evidence>
<dbReference type="NCBIfam" id="TIGR00457">
    <property type="entry name" value="asnS"/>
    <property type="match status" value="1"/>
</dbReference>
<dbReference type="InterPro" id="IPR045864">
    <property type="entry name" value="aa-tRNA-synth_II/BPL/LPL"/>
</dbReference>
<dbReference type="InterPro" id="IPR004364">
    <property type="entry name" value="Aa-tRNA-synt_II"/>
</dbReference>
<comment type="caution">
    <text evidence="10">The sequence shown here is derived from an EMBL/GenBank/DDBJ whole genome shotgun (WGS) entry which is preliminary data.</text>
</comment>
<dbReference type="InterPro" id="IPR012340">
    <property type="entry name" value="NA-bd_OB-fold"/>
</dbReference>
<evidence type="ECO:0000259" key="9">
    <source>
        <dbReference type="PROSITE" id="PS50862"/>
    </source>
</evidence>
<dbReference type="Pfam" id="PF00152">
    <property type="entry name" value="tRNA-synt_2"/>
    <property type="match status" value="1"/>
</dbReference>
<comment type="similarity">
    <text evidence="1">Belongs to the class-II aminoacyl-tRNA synthetase family.</text>
</comment>
<dbReference type="AlphaFoldDB" id="A0A1F5EWL8"/>
<keyword evidence="6" id="KW-0648">Protein biosynthesis</keyword>
<dbReference type="Pfam" id="PF01336">
    <property type="entry name" value="tRNA_anti-codon"/>
    <property type="match status" value="1"/>
</dbReference>
<dbReference type="PROSITE" id="PS50862">
    <property type="entry name" value="AA_TRNA_LIGASE_II"/>
    <property type="match status" value="1"/>
</dbReference>
<dbReference type="GO" id="GO:0006421">
    <property type="term" value="P:asparaginyl-tRNA aminoacylation"/>
    <property type="evidence" value="ECO:0007669"/>
    <property type="project" value="UniProtKB-UniRule"/>
</dbReference>
<dbReference type="STRING" id="1817816.A2Y64_09615"/>
<dbReference type="InterPro" id="IPR004522">
    <property type="entry name" value="Asn-tRNA-ligase"/>
</dbReference>
<evidence type="ECO:0000256" key="5">
    <source>
        <dbReference type="ARBA" id="ARBA00022840"/>
    </source>
</evidence>
<dbReference type="EMBL" id="MFAF01000144">
    <property type="protein sequence ID" value="OGD71686.1"/>
    <property type="molecule type" value="Genomic_DNA"/>
</dbReference>
<keyword evidence="4" id="KW-0547">Nucleotide-binding</keyword>
<feature type="domain" description="Aminoacyl-transfer RNA synthetases class-II family profile" evidence="9">
    <location>
        <begin position="150"/>
        <end position="415"/>
    </location>
</feature>
<dbReference type="Proteomes" id="UP000177187">
    <property type="component" value="Unassembled WGS sequence"/>
</dbReference>
<evidence type="ECO:0000256" key="8">
    <source>
        <dbReference type="NCBIfam" id="TIGR00457"/>
    </source>
</evidence>
<dbReference type="EC" id="6.1.1.22" evidence="2 8"/>
<evidence type="ECO:0000256" key="2">
    <source>
        <dbReference type="ARBA" id="ARBA00012816"/>
    </source>
</evidence>
<evidence type="ECO:0000256" key="1">
    <source>
        <dbReference type="ARBA" id="ARBA00008226"/>
    </source>
</evidence>
<dbReference type="PANTHER" id="PTHR22594">
    <property type="entry name" value="ASPARTYL/LYSYL-TRNA SYNTHETASE"/>
    <property type="match status" value="1"/>
</dbReference>
<feature type="non-terminal residue" evidence="10">
    <location>
        <position position="421"/>
    </location>
</feature>
<dbReference type="SUPFAM" id="SSF50249">
    <property type="entry name" value="Nucleic acid-binding proteins"/>
    <property type="match status" value="1"/>
</dbReference>
<dbReference type="InterPro" id="IPR004365">
    <property type="entry name" value="NA-bd_OB_tRNA"/>
</dbReference>
<evidence type="ECO:0000256" key="7">
    <source>
        <dbReference type="ARBA" id="ARBA00023146"/>
    </source>
</evidence>
<proteinExistence type="inferred from homology"/>
<evidence type="ECO:0000256" key="3">
    <source>
        <dbReference type="ARBA" id="ARBA00022598"/>
    </source>
</evidence>
<protein>
    <recommendedName>
        <fullName evidence="2 8">Asparagine--tRNA ligase</fullName>
        <ecNumber evidence="2 8">6.1.1.22</ecNumber>
    </recommendedName>
</protein>
<dbReference type="InterPro" id="IPR006195">
    <property type="entry name" value="aa-tRNA-synth_II"/>
</dbReference>
<organism evidence="10 11">
    <name type="scientific">Candidatus Coatesbacteria bacterium RBG_13_66_14</name>
    <dbReference type="NCBI Taxonomy" id="1817816"/>
    <lineage>
        <taxon>Bacteria</taxon>
        <taxon>Candidatus Coatesiibacteriota</taxon>
    </lineage>
</organism>
<dbReference type="GO" id="GO:0004816">
    <property type="term" value="F:asparagine-tRNA ligase activity"/>
    <property type="evidence" value="ECO:0007669"/>
    <property type="project" value="UniProtKB-UniRule"/>
</dbReference>
<reference evidence="10 11" key="1">
    <citation type="journal article" date="2016" name="Nat. Commun.">
        <title>Thousands of microbial genomes shed light on interconnected biogeochemical processes in an aquifer system.</title>
        <authorList>
            <person name="Anantharaman K."/>
            <person name="Brown C.T."/>
            <person name="Hug L.A."/>
            <person name="Sharon I."/>
            <person name="Castelle C.J."/>
            <person name="Probst A.J."/>
            <person name="Thomas B.C."/>
            <person name="Singh A."/>
            <person name="Wilkins M.J."/>
            <person name="Karaoz U."/>
            <person name="Brodie E.L."/>
            <person name="Williams K.H."/>
            <person name="Hubbard S.S."/>
            <person name="Banfield J.F."/>
        </authorList>
    </citation>
    <scope>NUCLEOTIDE SEQUENCE [LARGE SCALE GENOMIC DNA]</scope>
</reference>
<keyword evidence="7" id="KW-0030">Aminoacyl-tRNA synthetase</keyword>
<dbReference type="GO" id="GO:0005524">
    <property type="term" value="F:ATP binding"/>
    <property type="evidence" value="ECO:0007669"/>
    <property type="project" value="UniProtKB-KW"/>
</dbReference>
<dbReference type="CDD" id="cd04323">
    <property type="entry name" value="AsnRS_cyto_like_N"/>
    <property type="match status" value="1"/>
</dbReference>
<dbReference type="NCBIfam" id="NF003037">
    <property type="entry name" value="PRK03932.1"/>
    <property type="match status" value="1"/>
</dbReference>
<dbReference type="InterPro" id="IPR002312">
    <property type="entry name" value="Asp/Asn-tRNA-synth_IIb"/>
</dbReference>
<evidence type="ECO:0000256" key="6">
    <source>
        <dbReference type="ARBA" id="ARBA00022917"/>
    </source>
</evidence>
<dbReference type="PANTHER" id="PTHR22594:SF34">
    <property type="entry name" value="ASPARAGINE--TRNA LIGASE, MITOCHONDRIAL-RELATED"/>
    <property type="match status" value="1"/>
</dbReference>
<keyword evidence="5" id="KW-0067">ATP-binding</keyword>
<accession>A0A1F5EWL8</accession>
<dbReference type="PRINTS" id="PR01042">
    <property type="entry name" value="TRNASYNTHASP"/>
</dbReference>
<evidence type="ECO:0000313" key="11">
    <source>
        <dbReference type="Proteomes" id="UP000177187"/>
    </source>
</evidence>
<dbReference type="SUPFAM" id="SSF55681">
    <property type="entry name" value="Class II aaRS and biotin synthetases"/>
    <property type="match status" value="1"/>
</dbReference>
<dbReference type="Gene3D" id="3.30.930.10">
    <property type="entry name" value="Bira Bifunctional Protein, Domain 2"/>
    <property type="match status" value="1"/>
</dbReference>
<evidence type="ECO:0000313" key="10">
    <source>
        <dbReference type="EMBL" id="OGD71686.1"/>
    </source>
</evidence>
<gene>
    <name evidence="10" type="ORF">A2Y64_09615</name>
</gene>
<dbReference type="Gene3D" id="2.40.50.140">
    <property type="entry name" value="Nucleic acid-binding proteins"/>
    <property type="match status" value="1"/>
</dbReference>
<name>A0A1F5EWL8_9BACT</name>
<sequence length="421" mass="46639">MSPMDARISEIAGHAGETVTLRGWVCGRRESGKKLLFLLLRDGSGRIQAVASADDLPEAEFAAASGADLESSCEVTGTVREDKRAPGGFELTVTGFTLIGPSSADYPVQPKGRGEEAHGVDHLLEHRHLWLRTERQWAILRLRDRAILHLRLFLDAEGYACVDSPIITANACEGTSTLFKLEYFDRAAYLSQSGQLYSEATCQALGRVYCFGPTFRAEKSFTRKHLTEFWMLEPEAAFLTHDENVALQERMVKHVAGKVLDQSADLIEKIHDPKGLDFAKSEETAAEVFGRLEAARDKPFARLTYDEALEKLKAAGEPLAWGEDFGAPHETALGALFDVPVFIERWPAVAKAFYMEPDPDDDRYVQCDDLIASGGFGELIGGSIRAHDPELLEKRIAEHGLDRKAFGWYLDVRRYGAVPHG</sequence>
<keyword evidence="3 10" id="KW-0436">Ligase</keyword>
<dbReference type="GO" id="GO:0003676">
    <property type="term" value="F:nucleic acid binding"/>
    <property type="evidence" value="ECO:0007669"/>
    <property type="project" value="InterPro"/>
</dbReference>